<organism evidence="9">
    <name type="scientific">Hellea balneolensis</name>
    <dbReference type="NCBI Taxonomy" id="287478"/>
    <lineage>
        <taxon>Bacteria</taxon>
        <taxon>Pseudomonadati</taxon>
        <taxon>Pseudomonadota</taxon>
        <taxon>Alphaproteobacteria</taxon>
        <taxon>Maricaulales</taxon>
        <taxon>Robiginitomaculaceae</taxon>
        <taxon>Hellea</taxon>
    </lineage>
</organism>
<dbReference type="UniPathway" id="UPA00578">
    <property type="reaction ID" value="UER00638"/>
</dbReference>
<reference evidence="9" key="1">
    <citation type="journal article" date="2020" name="mSystems">
        <title>Genome- and Community-Level Interaction Insights into Carbon Utilization and Element Cycling Functions of Hydrothermarchaeota in Hydrothermal Sediment.</title>
        <authorList>
            <person name="Zhou Z."/>
            <person name="Liu Y."/>
            <person name="Xu W."/>
            <person name="Pan J."/>
            <person name="Luo Z.H."/>
            <person name="Li M."/>
        </authorList>
    </citation>
    <scope>NUCLEOTIDE SEQUENCE [LARGE SCALE GENOMIC DNA]</scope>
    <source>
        <strain evidence="9">HyVt-485</strain>
    </source>
</reference>
<dbReference type="NCBIfam" id="NF004490">
    <property type="entry name" value="PRK05820.1"/>
    <property type="match status" value="1"/>
</dbReference>
<feature type="domain" description="Pyrimidine nucleoside phosphorylase C-terminal" evidence="8">
    <location>
        <begin position="345"/>
        <end position="419"/>
    </location>
</feature>
<dbReference type="GO" id="GO:0004645">
    <property type="term" value="F:1,4-alpha-oligoglucan phosphorylase activity"/>
    <property type="evidence" value="ECO:0007669"/>
    <property type="project" value="InterPro"/>
</dbReference>
<dbReference type="AlphaFoldDB" id="A0A7C5R161"/>
<comment type="catalytic activity">
    <reaction evidence="6 7">
        <text>thymidine + phosphate = 2-deoxy-alpha-D-ribose 1-phosphate + thymine</text>
        <dbReference type="Rhea" id="RHEA:16037"/>
        <dbReference type="ChEBI" id="CHEBI:17748"/>
        <dbReference type="ChEBI" id="CHEBI:17821"/>
        <dbReference type="ChEBI" id="CHEBI:43474"/>
        <dbReference type="ChEBI" id="CHEBI:57259"/>
        <dbReference type="EC" id="2.4.2.4"/>
    </reaction>
</comment>
<evidence type="ECO:0000256" key="5">
    <source>
        <dbReference type="ARBA" id="ARBA00022679"/>
    </source>
</evidence>
<evidence type="ECO:0000256" key="3">
    <source>
        <dbReference type="ARBA" id="ARBA00011892"/>
    </source>
</evidence>
<dbReference type="Gene3D" id="1.20.970.10">
    <property type="entry name" value="Transferase, Pyrimidine Nucleoside Phosphorylase, Chain C"/>
    <property type="match status" value="1"/>
</dbReference>
<dbReference type="SUPFAM" id="SSF47648">
    <property type="entry name" value="Nucleoside phosphorylase/phosphoribosyltransferase N-terminal domain"/>
    <property type="match status" value="1"/>
</dbReference>
<comment type="similarity">
    <text evidence="1 7">Belongs to the thymidine/pyrimidine-nucleoside phosphorylase family.</text>
</comment>
<dbReference type="GO" id="GO:0005829">
    <property type="term" value="C:cytosol"/>
    <property type="evidence" value="ECO:0007669"/>
    <property type="project" value="TreeGrafter"/>
</dbReference>
<dbReference type="InterPro" id="IPR013102">
    <property type="entry name" value="PYNP_C"/>
</dbReference>
<dbReference type="Pfam" id="PF00591">
    <property type="entry name" value="Glycos_transf_3"/>
    <property type="match status" value="1"/>
</dbReference>
<dbReference type="SUPFAM" id="SSF54680">
    <property type="entry name" value="Pyrimidine nucleoside phosphorylase C-terminal domain"/>
    <property type="match status" value="1"/>
</dbReference>
<dbReference type="InterPro" id="IPR013465">
    <property type="entry name" value="Thymidine_Pase"/>
</dbReference>
<name>A0A7C5R161_9PROT</name>
<dbReference type="Gene3D" id="3.90.1170.30">
    <property type="entry name" value="Pyrimidine nucleoside phosphorylase-like, C-terminal domain"/>
    <property type="match status" value="1"/>
</dbReference>
<accession>A0A7C5R161</accession>
<dbReference type="InterPro" id="IPR036566">
    <property type="entry name" value="PYNP-like_C_sf"/>
</dbReference>
<keyword evidence="5 7" id="KW-0808">Transferase</keyword>
<evidence type="ECO:0000256" key="2">
    <source>
        <dbReference type="ARBA" id="ARBA00011738"/>
    </source>
</evidence>
<dbReference type="HAMAP" id="MF_01628">
    <property type="entry name" value="Thymid_phosp"/>
    <property type="match status" value="1"/>
</dbReference>
<dbReference type="Pfam" id="PF07831">
    <property type="entry name" value="PYNP_C"/>
    <property type="match status" value="1"/>
</dbReference>
<dbReference type="PROSITE" id="PS00647">
    <property type="entry name" value="THYMID_PHOSPHORYLASE"/>
    <property type="match status" value="1"/>
</dbReference>
<dbReference type="EMBL" id="DRMJ01000433">
    <property type="protein sequence ID" value="HHL43600.1"/>
    <property type="molecule type" value="Genomic_DNA"/>
</dbReference>
<evidence type="ECO:0000256" key="6">
    <source>
        <dbReference type="ARBA" id="ARBA00048550"/>
    </source>
</evidence>
<dbReference type="InterPro" id="IPR035902">
    <property type="entry name" value="Nuc_phospho_transferase"/>
</dbReference>
<evidence type="ECO:0000256" key="4">
    <source>
        <dbReference type="ARBA" id="ARBA00022676"/>
    </source>
</evidence>
<keyword evidence="4 7" id="KW-0328">Glycosyltransferase</keyword>
<evidence type="ECO:0000313" key="9">
    <source>
        <dbReference type="EMBL" id="HHL43600.1"/>
    </source>
</evidence>
<proteinExistence type="inferred from homology"/>
<dbReference type="FunFam" id="3.40.1030.10:FF:000003">
    <property type="entry name" value="Pyrimidine-nucleoside phosphorylase"/>
    <property type="match status" value="1"/>
</dbReference>
<dbReference type="NCBIfam" id="TIGR02643">
    <property type="entry name" value="T_phosphoryl"/>
    <property type="match status" value="1"/>
</dbReference>
<sequence>MPAEFIKSVRDRGNLDENHIRQFIAGIGTGATSDAQIGAFTMAVVLKEMDIKARTALTCAMRDSGEVLQWDLPGPVLDKHSTGGVGDNVSLILGPVIAACGGFVPMISGRGLGHTGGTLDKFESIPGYNTHPDNTTFKNTVRDIGCAIIGQTGSLAPADSKIYAIRSVTATVDSVSLITASILSKKLAAGLEHLMLDIKCGSGAIMDNIDDARTLAKSLIGVGNGAGMPTTGIITDMNEPLASAAGNALEMRNAIDFLSGVHRDKRLGEVVEALCAHMLVAAKLSPDVEHAKTQIDHVLTSGQALDVFAHMVSALGGPKDLTGHLDTYLESAPLIADIAAPETGWVSAIDTRSVGMAVIVLGGGRKRPADKIDFAVGFDAICPVGHKVEKGEPLARIHARDPDTMQIAQSMLQNAYTISGDIVENPSIIEVL</sequence>
<dbReference type="InterPro" id="IPR017872">
    <property type="entry name" value="Pyrmidine_PPase_CS"/>
</dbReference>
<dbReference type="Pfam" id="PF02885">
    <property type="entry name" value="Glycos_trans_3N"/>
    <property type="match status" value="1"/>
</dbReference>
<gene>
    <name evidence="7 9" type="primary">deoA</name>
    <name evidence="9" type="ORF">ENJ42_08285</name>
</gene>
<dbReference type="GO" id="GO:0046104">
    <property type="term" value="P:thymidine metabolic process"/>
    <property type="evidence" value="ECO:0007669"/>
    <property type="project" value="UniProtKB-UniRule"/>
</dbReference>
<dbReference type="Gene3D" id="3.40.1030.10">
    <property type="entry name" value="Nucleoside phosphorylase/phosphoribosyltransferase catalytic domain"/>
    <property type="match status" value="1"/>
</dbReference>
<dbReference type="PANTHER" id="PTHR10515">
    <property type="entry name" value="THYMIDINE PHOSPHORYLASE"/>
    <property type="match status" value="1"/>
</dbReference>
<dbReference type="NCBIfam" id="TIGR02644">
    <property type="entry name" value="Y_phosphoryl"/>
    <property type="match status" value="1"/>
</dbReference>
<comment type="caution">
    <text evidence="9">The sequence shown here is derived from an EMBL/GenBank/DDBJ whole genome shotgun (WGS) entry which is preliminary data.</text>
</comment>
<dbReference type="PANTHER" id="PTHR10515:SF0">
    <property type="entry name" value="THYMIDINE PHOSPHORYLASE"/>
    <property type="match status" value="1"/>
</dbReference>
<dbReference type="SMART" id="SM00941">
    <property type="entry name" value="PYNP_C"/>
    <property type="match status" value="1"/>
</dbReference>
<dbReference type="InterPro" id="IPR000312">
    <property type="entry name" value="Glycosyl_Trfase_fam3"/>
</dbReference>
<evidence type="ECO:0000256" key="1">
    <source>
        <dbReference type="ARBA" id="ARBA00006915"/>
    </source>
</evidence>
<dbReference type="InterPro" id="IPR018090">
    <property type="entry name" value="Pyrmidine_PPas_bac/euk"/>
</dbReference>
<comment type="subunit">
    <text evidence="2 7">Homodimer.</text>
</comment>
<dbReference type="GO" id="GO:0006206">
    <property type="term" value="P:pyrimidine nucleobase metabolic process"/>
    <property type="evidence" value="ECO:0007669"/>
    <property type="project" value="InterPro"/>
</dbReference>
<comment type="pathway">
    <text evidence="7">Pyrimidine metabolism; dTMP biosynthesis via salvage pathway; dTMP from thymine: step 1/2.</text>
</comment>
<evidence type="ECO:0000259" key="8">
    <source>
        <dbReference type="SMART" id="SM00941"/>
    </source>
</evidence>
<dbReference type="InterPro" id="IPR000053">
    <property type="entry name" value="Thymidine/pyrmidine_PPase"/>
</dbReference>
<dbReference type="GO" id="GO:0009032">
    <property type="term" value="F:thymidine phosphorylase activity"/>
    <property type="evidence" value="ECO:0007669"/>
    <property type="project" value="UniProtKB-UniRule"/>
</dbReference>
<protein>
    <recommendedName>
        <fullName evidence="3 7">Thymidine phosphorylase</fullName>
        <ecNumber evidence="3 7">2.4.2.4</ecNumber>
    </recommendedName>
    <alternativeName>
        <fullName evidence="7">TdRPase</fullName>
    </alternativeName>
</protein>
<dbReference type="SUPFAM" id="SSF52418">
    <property type="entry name" value="Nucleoside phosphorylase/phosphoribosyltransferase catalytic domain"/>
    <property type="match status" value="1"/>
</dbReference>
<dbReference type="Proteomes" id="UP000885830">
    <property type="component" value="Unassembled WGS sequence"/>
</dbReference>
<dbReference type="EC" id="2.4.2.4" evidence="3 7"/>
<evidence type="ECO:0000256" key="7">
    <source>
        <dbReference type="HAMAP-Rule" id="MF_01628"/>
    </source>
</evidence>
<dbReference type="PIRSF" id="PIRSF000478">
    <property type="entry name" value="TP_PyNP"/>
    <property type="match status" value="1"/>
</dbReference>
<dbReference type="InterPro" id="IPR036320">
    <property type="entry name" value="Glycosyl_Trfase_fam3_N_dom_sf"/>
</dbReference>
<dbReference type="InterPro" id="IPR017459">
    <property type="entry name" value="Glycosyl_Trfase_fam3_N_dom"/>
</dbReference>
<comment type="function">
    <text evidence="7">The enzymes which catalyze the reversible phosphorolysis of pyrimidine nucleosides are involved in the degradation of these compounds and in their utilization as carbon and energy sources, or in the rescue of pyrimidine bases for nucleotide synthesis.</text>
</comment>